<comment type="caution">
    <text evidence="6">The sequence shown here is derived from an EMBL/GenBank/DDBJ whole genome shotgun (WGS) entry which is preliminary data.</text>
</comment>
<keyword evidence="2 4" id="KW-0238">DNA-binding</keyword>
<dbReference type="SUPFAM" id="SSF46689">
    <property type="entry name" value="Homeodomain-like"/>
    <property type="match status" value="1"/>
</dbReference>
<name>A0ABX9EC93_9PSEU</name>
<reference evidence="6 7" key="1">
    <citation type="submission" date="2018-06" db="EMBL/GenBank/DDBJ databases">
        <title>Genomic Encyclopedia of Type Strains, Phase IV (KMG-IV): sequencing the most valuable type-strain genomes for metagenomic binning, comparative biology and taxonomic classification.</title>
        <authorList>
            <person name="Goeker M."/>
        </authorList>
    </citation>
    <scope>NUCLEOTIDE SEQUENCE [LARGE SCALE GENOMIC DNA]</scope>
    <source>
        <strain evidence="6 7">DSM 45479</strain>
    </source>
</reference>
<keyword evidence="7" id="KW-1185">Reference proteome</keyword>
<dbReference type="PROSITE" id="PS50977">
    <property type="entry name" value="HTH_TETR_2"/>
    <property type="match status" value="1"/>
</dbReference>
<evidence type="ECO:0000256" key="2">
    <source>
        <dbReference type="ARBA" id="ARBA00023125"/>
    </source>
</evidence>
<accession>A0ABX9EC93</accession>
<evidence type="ECO:0000256" key="3">
    <source>
        <dbReference type="ARBA" id="ARBA00023163"/>
    </source>
</evidence>
<evidence type="ECO:0000313" key="7">
    <source>
        <dbReference type="Proteomes" id="UP000248714"/>
    </source>
</evidence>
<organism evidence="6 7">
    <name type="scientific">Lentzea atacamensis</name>
    <dbReference type="NCBI Taxonomy" id="531938"/>
    <lineage>
        <taxon>Bacteria</taxon>
        <taxon>Bacillati</taxon>
        <taxon>Actinomycetota</taxon>
        <taxon>Actinomycetes</taxon>
        <taxon>Pseudonocardiales</taxon>
        <taxon>Pseudonocardiaceae</taxon>
        <taxon>Lentzea</taxon>
    </lineage>
</organism>
<evidence type="ECO:0000256" key="1">
    <source>
        <dbReference type="ARBA" id="ARBA00023015"/>
    </source>
</evidence>
<protein>
    <submittedName>
        <fullName evidence="6">TetR family transcriptional regulator</fullName>
    </submittedName>
</protein>
<dbReference type="Pfam" id="PF00440">
    <property type="entry name" value="TetR_N"/>
    <property type="match status" value="1"/>
</dbReference>
<dbReference type="InterPro" id="IPR050109">
    <property type="entry name" value="HTH-type_TetR-like_transc_reg"/>
</dbReference>
<feature type="domain" description="HTH tetR-type" evidence="5">
    <location>
        <begin position="37"/>
        <end position="97"/>
    </location>
</feature>
<dbReference type="PANTHER" id="PTHR30055">
    <property type="entry name" value="HTH-TYPE TRANSCRIPTIONAL REGULATOR RUTR"/>
    <property type="match status" value="1"/>
</dbReference>
<keyword evidence="3" id="KW-0804">Transcription</keyword>
<evidence type="ECO:0000256" key="4">
    <source>
        <dbReference type="PROSITE-ProRule" id="PRU00335"/>
    </source>
</evidence>
<dbReference type="PRINTS" id="PR00455">
    <property type="entry name" value="HTHTETR"/>
</dbReference>
<dbReference type="Gene3D" id="1.10.10.60">
    <property type="entry name" value="Homeodomain-like"/>
    <property type="match status" value="1"/>
</dbReference>
<dbReference type="PANTHER" id="PTHR30055:SF234">
    <property type="entry name" value="HTH-TYPE TRANSCRIPTIONAL REGULATOR BETI"/>
    <property type="match status" value="1"/>
</dbReference>
<evidence type="ECO:0000259" key="5">
    <source>
        <dbReference type="PROSITE" id="PS50977"/>
    </source>
</evidence>
<dbReference type="InterPro" id="IPR001647">
    <property type="entry name" value="HTH_TetR"/>
</dbReference>
<gene>
    <name evidence="6" type="ORF">C8D87_102311</name>
</gene>
<evidence type="ECO:0000313" key="6">
    <source>
        <dbReference type="EMBL" id="RAS68247.1"/>
    </source>
</evidence>
<feature type="DNA-binding region" description="H-T-H motif" evidence="4">
    <location>
        <begin position="60"/>
        <end position="79"/>
    </location>
</feature>
<keyword evidence="1" id="KW-0805">Transcription regulation</keyword>
<sequence length="217" mass="24296">MKAYRLQKCNHYTFEVAQLARYDRVVTELGRRERKKLQTRQSIADAALDLFLARGFDDVGVKEIADRADVSVTTLFKHFPSKEALLFDEDAEMESALVAAVRDRPAGQSIPQALKNHFVGAAAGHADHPLFGPFLRLVESTPSLRAYQRTMWIRHETALAHAIAEDIGAPLDDVRCAGLARFALEARDVIFGRQDREKAAEELFGLLEHGWAADQQP</sequence>
<dbReference type="EMBL" id="QLTT01000002">
    <property type="protein sequence ID" value="RAS68247.1"/>
    <property type="molecule type" value="Genomic_DNA"/>
</dbReference>
<dbReference type="Gene3D" id="1.10.357.10">
    <property type="entry name" value="Tetracycline Repressor, domain 2"/>
    <property type="match status" value="1"/>
</dbReference>
<proteinExistence type="predicted"/>
<dbReference type="Proteomes" id="UP000248714">
    <property type="component" value="Unassembled WGS sequence"/>
</dbReference>
<dbReference type="InterPro" id="IPR009057">
    <property type="entry name" value="Homeodomain-like_sf"/>
</dbReference>